<evidence type="ECO:0000256" key="6">
    <source>
        <dbReference type="ARBA" id="ARBA00022989"/>
    </source>
</evidence>
<gene>
    <name evidence="11" type="ORF">PV327_004234</name>
</gene>
<keyword evidence="8 10" id="KW-0445">Lipid transport</keyword>
<organism evidence="11 12">
    <name type="scientific">Microctonus hyperodae</name>
    <name type="common">Parasitoid wasp</name>
    <dbReference type="NCBI Taxonomy" id="165561"/>
    <lineage>
        <taxon>Eukaryota</taxon>
        <taxon>Metazoa</taxon>
        <taxon>Ecdysozoa</taxon>
        <taxon>Arthropoda</taxon>
        <taxon>Hexapoda</taxon>
        <taxon>Insecta</taxon>
        <taxon>Pterygota</taxon>
        <taxon>Neoptera</taxon>
        <taxon>Endopterygota</taxon>
        <taxon>Hymenoptera</taxon>
        <taxon>Apocrita</taxon>
        <taxon>Ichneumonoidea</taxon>
        <taxon>Braconidae</taxon>
        <taxon>Euphorinae</taxon>
        <taxon>Microctonus</taxon>
    </lineage>
</organism>
<evidence type="ECO:0000256" key="8">
    <source>
        <dbReference type="ARBA" id="ARBA00023055"/>
    </source>
</evidence>
<feature type="transmembrane region" description="Helical" evidence="10">
    <location>
        <begin position="25"/>
        <end position="46"/>
    </location>
</feature>
<feature type="transmembrane region" description="Helical" evidence="10">
    <location>
        <begin position="191"/>
        <end position="215"/>
    </location>
</feature>
<evidence type="ECO:0000256" key="1">
    <source>
        <dbReference type="ARBA" id="ARBA00004511"/>
    </source>
</evidence>
<dbReference type="PANTHER" id="PTHR13038:SF10">
    <property type="entry name" value="AUTOPHAGY-RELATED PROTEIN 9"/>
    <property type="match status" value="1"/>
</dbReference>
<dbReference type="GO" id="GO:0034497">
    <property type="term" value="P:protein localization to phagophore assembly site"/>
    <property type="evidence" value="ECO:0007669"/>
    <property type="project" value="TreeGrafter"/>
</dbReference>
<accession>A0AA39FC21</accession>
<evidence type="ECO:0000256" key="4">
    <source>
        <dbReference type="ARBA" id="ARBA00022448"/>
    </source>
</evidence>
<dbReference type="GO" id="GO:0000422">
    <property type="term" value="P:autophagy of mitochondrion"/>
    <property type="evidence" value="ECO:0007669"/>
    <property type="project" value="TreeGrafter"/>
</dbReference>
<dbReference type="AlphaFoldDB" id="A0AA39FC21"/>
<keyword evidence="7 10" id="KW-0072">Autophagy</keyword>
<sequence length="717" mass="81747">MRDKIIDNNSRKTSISDAILPTSTAIASIGLLTWACILIAGIIWILRAVKVLYHATQFWDIKMFFNVALKINDSDLDNLTWHEVQKRVREVQKEQEMCIHKRELTELDIYHRILRFKNYMVAMINKSLLPVRLKVPIIGDFIFMTRGLKYNMELLLFWGPWSPFENNWHLKEDYKKLNKRQELARALSKHILWIGIANFILCPLILLWQILYSFFNYGEIIKREPGTLGTRMWSLYGRLYLRHFNELDHELNARLNRAYRPASKYMSIFTSPIMTVIAKNIAFVAGSILAVLLILTVYDEDVLTVEHVLTAITILGALVAGARAFIPDDNLVWCPETLLTAVLAHTHYRPDSWKGYAHTQSTRSQVAQLFQYRAVYVLEELISPLITPFILCFRMRQRSLDIVDFYRNFTIEVTGVGDVCSFAQMDVRRHGHPMWQTLPITPLEDRTDGYDNNYGNNSGGVGTIPQGLQVPMSNQYTQAEDGKTELSLIHFTLTNPEWKPPSHAETFVTALRERARREVDVIPGDMNPLMASLNSLSSLGPEYNDIVANIIRTTVINHVSVPSMSNIFANQSQIPTSASIAVDPSATNNSELLTNVVRRGMTKAEGPLHNERGLLYGLQQGISNQSLGASVFGSGHELTPDLAVPVELTAADMSLSTLYLHELHHRQVRRRGYQEMATRSLWQRSPVQELATLPEVRQERAPLLQHQNSSIRISRDT</sequence>
<comment type="function">
    <text evidence="10">Phospholipid scramblase involved in autophagy. Cycles between the preautophagosomal structure/phagophore assembly site (PAS) and the cytoplasmic vesicle pool and supplies membrane for the growing autophagosome. Lipid scramblase activity plays a key role in preautophagosomal structure/phagophore assembly by distributing the phospholipids that arrive through ATG2 from the cytoplasmic to the luminal leaflet of the bilayer, thereby driving autophagosomal membrane expansion.</text>
</comment>
<evidence type="ECO:0000313" key="12">
    <source>
        <dbReference type="Proteomes" id="UP001168972"/>
    </source>
</evidence>
<evidence type="ECO:0000256" key="3">
    <source>
        <dbReference type="ARBA" id="ARBA00018074"/>
    </source>
</evidence>
<keyword evidence="6 10" id="KW-1133">Transmembrane helix</keyword>
<dbReference type="GO" id="GO:0061709">
    <property type="term" value="P:reticulophagy"/>
    <property type="evidence" value="ECO:0007669"/>
    <property type="project" value="TreeGrafter"/>
</dbReference>
<comment type="caution">
    <text evidence="10">Lacks conserved residue(s) required for the propagation of feature annotation.</text>
</comment>
<dbReference type="InterPro" id="IPR007241">
    <property type="entry name" value="Autophagy-rel_prot_9"/>
</dbReference>
<dbReference type="GO" id="GO:0034045">
    <property type="term" value="C:phagophore assembly site membrane"/>
    <property type="evidence" value="ECO:0007669"/>
    <property type="project" value="UniProtKB-SubCell"/>
</dbReference>
<dbReference type="Proteomes" id="UP001168972">
    <property type="component" value="Unassembled WGS sequence"/>
</dbReference>
<dbReference type="EMBL" id="JAQQBR010001832">
    <property type="protein sequence ID" value="KAK0166745.1"/>
    <property type="molecule type" value="Genomic_DNA"/>
</dbReference>
<evidence type="ECO:0000313" key="11">
    <source>
        <dbReference type="EMBL" id="KAK0166745.1"/>
    </source>
</evidence>
<dbReference type="GO" id="GO:0034727">
    <property type="term" value="P:piecemeal microautophagy of the nucleus"/>
    <property type="evidence" value="ECO:0007669"/>
    <property type="project" value="TreeGrafter"/>
</dbReference>
<comment type="caution">
    <text evidence="11">The sequence shown here is derived from an EMBL/GenBank/DDBJ whole genome shotgun (WGS) entry which is preliminary data.</text>
</comment>
<reference evidence="11" key="2">
    <citation type="submission" date="2023-03" db="EMBL/GenBank/DDBJ databases">
        <authorList>
            <person name="Inwood S.N."/>
            <person name="Skelly J.G."/>
            <person name="Guhlin J."/>
            <person name="Harrop T.W.R."/>
            <person name="Goldson S.G."/>
            <person name="Dearden P.K."/>
        </authorList>
    </citation>
    <scope>NUCLEOTIDE SEQUENCE</scope>
    <source>
        <strain evidence="11">Lincoln</strain>
        <tissue evidence="11">Whole body</tissue>
    </source>
</reference>
<dbReference type="GO" id="GO:0005776">
    <property type="term" value="C:autophagosome"/>
    <property type="evidence" value="ECO:0007669"/>
    <property type="project" value="TreeGrafter"/>
</dbReference>
<keyword evidence="4 10" id="KW-0813">Transport</keyword>
<dbReference type="Pfam" id="PF04109">
    <property type="entry name" value="ATG9"/>
    <property type="match status" value="1"/>
</dbReference>
<protein>
    <recommendedName>
        <fullName evidence="3 10">Autophagy-related protein 9</fullName>
    </recommendedName>
</protein>
<evidence type="ECO:0000256" key="5">
    <source>
        <dbReference type="ARBA" id="ARBA00022692"/>
    </source>
</evidence>
<comment type="subcellular location">
    <subcellularLocation>
        <location evidence="1 10">Preautophagosomal structure membrane</location>
        <topology evidence="1 10">Multi-pass membrane protein</topology>
    </subcellularLocation>
</comment>
<reference evidence="11" key="1">
    <citation type="journal article" date="2023" name="bioRxiv">
        <title>Scaffold-level genome assemblies of two parasitoid biocontrol wasps reveal the parthenogenesis mechanism and an associated novel virus.</title>
        <authorList>
            <person name="Inwood S."/>
            <person name="Skelly J."/>
            <person name="Guhlin J."/>
            <person name="Harrop T."/>
            <person name="Goldson S."/>
            <person name="Dearden P."/>
        </authorList>
    </citation>
    <scope>NUCLEOTIDE SEQUENCE</scope>
    <source>
        <strain evidence="11">Lincoln</strain>
        <tissue evidence="11">Whole body</tissue>
    </source>
</reference>
<proteinExistence type="inferred from homology"/>
<name>A0AA39FC21_MICHY</name>
<keyword evidence="12" id="KW-1185">Reference proteome</keyword>
<feature type="transmembrane region" description="Helical" evidence="10">
    <location>
        <begin position="273"/>
        <end position="295"/>
    </location>
</feature>
<dbReference type="PANTHER" id="PTHR13038">
    <property type="entry name" value="APG9 AUTOPHAGY 9"/>
    <property type="match status" value="1"/>
</dbReference>
<evidence type="ECO:0000256" key="7">
    <source>
        <dbReference type="ARBA" id="ARBA00023006"/>
    </source>
</evidence>
<keyword evidence="5 10" id="KW-0812">Transmembrane</keyword>
<keyword evidence="9 10" id="KW-0472">Membrane</keyword>
<evidence type="ECO:0000256" key="9">
    <source>
        <dbReference type="ARBA" id="ARBA00023136"/>
    </source>
</evidence>
<feature type="transmembrane region" description="Helical" evidence="10">
    <location>
        <begin position="307"/>
        <end position="326"/>
    </location>
</feature>
<evidence type="ECO:0000256" key="2">
    <source>
        <dbReference type="ARBA" id="ARBA00006185"/>
    </source>
</evidence>
<evidence type="ECO:0000256" key="10">
    <source>
        <dbReference type="RuleBase" id="RU364027"/>
    </source>
</evidence>
<comment type="similarity">
    <text evidence="2 10">Belongs to the ATG9 family.</text>
</comment>
<dbReference type="GO" id="GO:0006869">
    <property type="term" value="P:lipid transport"/>
    <property type="evidence" value="ECO:0007669"/>
    <property type="project" value="UniProtKB-KW"/>
</dbReference>